<comment type="caution">
    <text evidence="1">The sequence shown here is derived from an EMBL/GenBank/DDBJ whole genome shotgun (WGS) entry which is preliminary data.</text>
</comment>
<evidence type="ECO:0000313" key="1">
    <source>
        <dbReference type="EMBL" id="OGM14271.1"/>
    </source>
</evidence>
<accession>A0A1F7XGW8</accession>
<evidence type="ECO:0000313" key="2">
    <source>
        <dbReference type="Proteomes" id="UP000179013"/>
    </source>
</evidence>
<sequence>MWVEISQEELSKHDWEFYRRIDGHVFTVLVRQGTDIGKALLEGKGIYARHQLKDVRGDLMQGSHIDFLEKGKLQEQQIMDTVYNPSIGHQSLVIIVKKD</sequence>
<gene>
    <name evidence="1" type="ORF">A2V80_00700</name>
</gene>
<dbReference type="EMBL" id="MGFU01000006">
    <property type="protein sequence ID" value="OGM14271.1"/>
    <property type="molecule type" value="Genomic_DNA"/>
</dbReference>
<organism evidence="1 2">
    <name type="scientific">Candidatus Woesebacteria bacterium RBG_16_39_8b</name>
    <dbReference type="NCBI Taxonomy" id="1802482"/>
    <lineage>
        <taxon>Bacteria</taxon>
        <taxon>Candidatus Woeseibacteriota</taxon>
    </lineage>
</organism>
<protein>
    <submittedName>
        <fullName evidence="1">Uncharacterized protein</fullName>
    </submittedName>
</protein>
<name>A0A1F7XGW8_9BACT</name>
<reference evidence="1 2" key="1">
    <citation type="journal article" date="2016" name="Nat. Commun.">
        <title>Thousands of microbial genomes shed light on interconnected biogeochemical processes in an aquifer system.</title>
        <authorList>
            <person name="Anantharaman K."/>
            <person name="Brown C.T."/>
            <person name="Hug L.A."/>
            <person name="Sharon I."/>
            <person name="Castelle C.J."/>
            <person name="Probst A.J."/>
            <person name="Thomas B.C."/>
            <person name="Singh A."/>
            <person name="Wilkins M.J."/>
            <person name="Karaoz U."/>
            <person name="Brodie E.L."/>
            <person name="Williams K.H."/>
            <person name="Hubbard S.S."/>
            <person name="Banfield J.F."/>
        </authorList>
    </citation>
    <scope>NUCLEOTIDE SEQUENCE [LARGE SCALE GENOMIC DNA]</scope>
</reference>
<dbReference type="AlphaFoldDB" id="A0A1F7XGW8"/>
<proteinExistence type="predicted"/>
<dbReference type="Proteomes" id="UP000179013">
    <property type="component" value="Unassembled WGS sequence"/>
</dbReference>